<sequence>MLRNLVKKFKSQSLSESSGDDEQREDSDGVMSPVRKSARIQAQQQQQSAGASTSKTRGRWRQVDGQAVATILLTPPSSLFALRSSETPWRLAGRPYCVMFDFERARPPACRLFARSAQVVPWSSSSYVHRARLMAVLIATVCLAVDRCVHIQPGGGGIVACPCPAAIALFTWRLRESTARYQWPLAAARSAIEQTQRHPLHSCTLAGAASRSCTRRSRLAGKRV</sequence>
<reference evidence="3" key="1">
    <citation type="submission" date="2022-11" db="UniProtKB">
        <authorList>
            <consortium name="WormBaseParasite"/>
        </authorList>
    </citation>
    <scope>IDENTIFICATION</scope>
</reference>
<proteinExistence type="predicted"/>
<feature type="compositionally biased region" description="Basic residues" evidence="1">
    <location>
        <begin position="1"/>
        <end position="10"/>
    </location>
</feature>
<organism evidence="2 3">
    <name type="scientific">Plectus sambesii</name>
    <dbReference type="NCBI Taxonomy" id="2011161"/>
    <lineage>
        <taxon>Eukaryota</taxon>
        <taxon>Metazoa</taxon>
        <taxon>Ecdysozoa</taxon>
        <taxon>Nematoda</taxon>
        <taxon>Chromadorea</taxon>
        <taxon>Plectida</taxon>
        <taxon>Plectina</taxon>
        <taxon>Plectoidea</taxon>
        <taxon>Plectidae</taxon>
        <taxon>Plectus</taxon>
    </lineage>
</organism>
<feature type="region of interest" description="Disordered" evidence="1">
    <location>
        <begin position="1"/>
        <end position="60"/>
    </location>
</feature>
<keyword evidence="2" id="KW-1185">Reference proteome</keyword>
<feature type="compositionally biased region" description="Low complexity" evidence="1">
    <location>
        <begin position="39"/>
        <end position="54"/>
    </location>
</feature>
<name>A0A914VMU4_9BILA</name>
<dbReference type="WBParaSite" id="PSAMB.scaffold2134size25155.g16554.t1">
    <property type="protein sequence ID" value="PSAMB.scaffold2134size25155.g16554.t1"/>
    <property type="gene ID" value="PSAMB.scaffold2134size25155.g16554"/>
</dbReference>
<dbReference type="Proteomes" id="UP000887566">
    <property type="component" value="Unplaced"/>
</dbReference>
<evidence type="ECO:0000313" key="2">
    <source>
        <dbReference type="Proteomes" id="UP000887566"/>
    </source>
</evidence>
<accession>A0A914VMU4</accession>
<dbReference type="AlphaFoldDB" id="A0A914VMU4"/>
<protein>
    <submittedName>
        <fullName evidence="3">Uncharacterized protein</fullName>
    </submittedName>
</protein>
<evidence type="ECO:0000313" key="3">
    <source>
        <dbReference type="WBParaSite" id="PSAMB.scaffold2134size25155.g16554.t1"/>
    </source>
</evidence>
<evidence type="ECO:0000256" key="1">
    <source>
        <dbReference type="SAM" id="MobiDB-lite"/>
    </source>
</evidence>